<keyword evidence="3" id="KW-0547">Nucleotide-binding</keyword>
<proteinExistence type="inferred from homology"/>
<dbReference type="Proteomes" id="UP000290482">
    <property type="component" value="Chromosome"/>
</dbReference>
<dbReference type="PANTHER" id="PTHR42711:SF5">
    <property type="entry name" value="ABC TRANSPORTER ATP-BINDING PROTEIN NATA"/>
    <property type="match status" value="1"/>
</dbReference>
<dbReference type="EMBL" id="LR214940">
    <property type="protein sequence ID" value="VEU56037.1"/>
    <property type="molecule type" value="Genomic_DNA"/>
</dbReference>
<evidence type="ECO:0000256" key="1">
    <source>
        <dbReference type="ARBA" id="ARBA00005417"/>
    </source>
</evidence>
<dbReference type="KEGG" id="mob:NCTC10112_00639"/>
<gene>
    <name evidence="6" type="primary">ecsA_2</name>
    <name evidence="6" type="ORF">NCTC10112_00639</name>
</gene>
<sequence>MVKNKNEIRTEDSSNSNKSKSNIINKIVDNYKVNNEYKKKALEVEKQIEKAKDDIAISIQHVTKIFQNTLGQPFRALDDISFEVKKGEFHGFIGNNGAGKTTTIRMILNYYKDGYGKIFINGIDSINKKSKDRIGYIPEISVFPKNLTIFEYLYYFAKLSKLSTKEAKEKVNSLMIQYGFSSKEFNKSAEKLSSGQKKKILLMQAMLNDPDILIMDEPAANLDPSARIEFYEAISKLHKQGKTILMSSHILAELEKYIDSFTVLENGKVKDSGKISEKIRNKEFNYKINSTNNALLFKKLELLKFNIFETKNSILIKLNNIEEKIKIYQIAKDNNIDILDLQENKLSLNQIYFNSTESE</sequence>
<dbReference type="CDD" id="cd03230">
    <property type="entry name" value="ABC_DR_subfamily_A"/>
    <property type="match status" value="1"/>
</dbReference>
<dbReference type="GO" id="GO:0016887">
    <property type="term" value="F:ATP hydrolysis activity"/>
    <property type="evidence" value="ECO:0007669"/>
    <property type="project" value="InterPro"/>
</dbReference>
<organism evidence="6 7">
    <name type="scientific">Metamycoplasma orale</name>
    <name type="common">Mycoplasma orale</name>
    <dbReference type="NCBI Taxonomy" id="2121"/>
    <lineage>
        <taxon>Bacteria</taxon>
        <taxon>Bacillati</taxon>
        <taxon>Mycoplasmatota</taxon>
        <taxon>Mycoplasmoidales</taxon>
        <taxon>Metamycoplasmataceae</taxon>
        <taxon>Metamycoplasma</taxon>
    </lineage>
</organism>
<evidence type="ECO:0000256" key="2">
    <source>
        <dbReference type="ARBA" id="ARBA00022448"/>
    </source>
</evidence>
<dbReference type="InterPro" id="IPR003439">
    <property type="entry name" value="ABC_transporter-like_ATP-bd"/>
</dbReference>
<keyword evidence="7" id="KW-1185">Reference proteome</keyword>
<dbReference type="GO" id="GO:0005524">
    <property type="term" value="F:ATP binding"/>
    <property type="evidence" value="ECO:0007669"/>
    <property type="project" value="UniProtKB-KW"/>
</dbReference>
<keyword evidence="2" id="KW-0813">Transport</keyword>
<dbReference type="Gene3D" id="3.40.50.300">
    <property type="entry name" value="P-loop containing nucleotide triphosphate hydrolases"/>
    <property type="match status" value="1"/>
</dbReference>
<evidence type="ECO:0000313" key="6">
    <source>
        <dbReference type="EMBL" id="VEU56037.1"/>
    </source>
</evidence>
<evidence type="ECO:0000259" key="5">
    <source>
        <dbReference type="PROSITE" id="PS50893"/>
    </source>
</evidence>
<dbReference type="InterPro" id="IPR027417">
    <property type="entry name" value="P-loop_NTPase"/>
</dbReference>
<dbReference type="SMART" id="SM00382">
    <property type="entry name" value="AAA"/>
    <property type="match status" value="1"/>
</dbReference>
<dbReference type="InterPro" id="IPR050763">
    <property type="entry name" value="ABC_transporter_ATP-binding"/>
</dbReference>
<evidence type="ECO:0000313" key="7">
    <source>
        <dbReference type="Proteomes" id="UP000290482"/>
    </source>
</evidence>
<dbReference type="PANTHER" id="PTHR42711">
    <property type="entry name" value="ABC TRANSPORTER ATP-BINDING PROTEIN"/>
    <property type="match status" value="1"/>
</dbReference>
<dbReference type="InterPro" id="IPR003593">
    <property type="entry name" value="AAA+_ATPase"/>
</dbReference>
<protein>
    <submittedName>
        <fullName evidence="6">ABC transporter ATP-binding protein</fullName>
    </submittedName>
</protein>
<dbReference type="OrthoDB" id="9775135at2"/>
<reference evidence="6 7" key="1">
    <citation type="submission" date="2019-01" db="EMBL/GenBank/DDBJ databases">
        <authorList>
            <consortium name="Pathogen Informatics"/>
        </authorList>
    </citation>
    <scope>NUCLEOTIDE SEQUENCE [LARGE SCALE GENOMIC DNA]</scope>
    <source>
        <strain evidence="6 7">NCTC10112</strain>
    </source>
</reference>
<dbReference type="AlphaFoldDB" id="A0A448ZXN2"/>
<comment type="similarity">
    <text evidence="1">Belongs to the ABC transporter superfamily.</text>
</comment>
<evidence type="ECO:0000256" key="4">
    <source>
        <dbReference type="ARBA" id="ARBA00022840"/>
    </source>
</evidence>
<dbReference type="RefSeq" id="WP_022935965.1">
    <property type="nucleotide sequence ID" value="NZ_LR214940.1"/>
</dbReference>
<keyword evidence="4 6" id="KW-0067">ATP-binding</keyword>
<dbReference type="PROSITE" id="PS50893">
    <property type="entry name" value="ABC_TRANSPORTER_2"/>
    <property type="match status" value="1"/>
</dbReference>
<accession>A0A448ZXN2</accession>
<evidence type="ECO:0000256" key="3">
    <source>
        <dbReference type="ARBA" id="ARBA00022741"/>
    </source>
</evidence>
<feature type="domain" description="ABC transporter" evidence="5">
    <location>
        <begin position="57"/>
        <end position="291"/>
    </location>
</feature>
<dbReference type="Pfam" id="PF00005">
    <property type="entry name" value="ABC_tran"/>
    <property type="match status" value="1"/>
</dbReference>
<dbReference type="SUPFAM" id="SSF52540">
    <property type="entry name" value="P-loop containing nucleoside triphosphate hydrolases"/>
    <property type="match status" value="1"/>
</dbReference>
<name>A0A448ZXN2_METOS</name>